<keyword evidence="2" id="KW-0732">Signal</keyword>
<feature type="chain" id="PRO_5016241543" evidence="2">
    <location>
        <begin position="21"/>
        <end position="597"/>
    </location>
</feature>
<dbReference type="GO" id="GO:0005975">
    <property type="term" value="P:carbohydrate metabolic process"/>
    <property type="evidence" value="ECO:0007669"/>
    <property type="project" value="InterPro"/>
</dbReference>
<dbReference type="EMBL" id="KZ825891">
    <property type="protein sequence ID" value="PYH93545.1"/>
    <property type="molecule type" value="Genomic_DNA"/>
</dbReference>
<evidence type="ECO:0000313" key="4">
    <source>
        <dbReference type="Proteomes" id="UP000247810"/>
    </source>
</evidence>
<dbReference type="Gene3D" id="3.20.20.80">
    <property type="entry name" value="Glycosidases"/>
    <property type="match status" value="1"/>
</dbReference>
<proteinExistence type="inferred from homology"/>
<dbReference type="AlphaFoldDB" id="A0A319D7V9"/>
<dbReference type="STRING" id="1448320.A0A319D7V9"/>
<dbReference type="OrthoDB" id="65569at2759"/>
<dbReference type="Pfam" id="PF00232">
    <property type="entry name" value="Glyco_hydro_1"/>
    <property type="match status" value="1"/>
</dbReference>
<dbReference type="Proteomes" id="UP000247810">
    <property type="component" value="Unassembled WGS sequence"/>
</dbReference>
<keyword evidence="4" id="KW-1185">Reference proteome</keyword>
<evidence type="ECO:0000256" key="1">
    <source>
        <dbReference type="RuleBase" id="RU003690"/>
    </source>
</evidence>
<feature type="signal peptide" evidence="2">
    <location>
        <begin position="1"/>
        <end position="20"/>
    </location>
</feature>
<dbReference type="InterPro" id="IPR001360">
    <property type="entry name" value="Glyco_hydro_1"/>
</dbReference>
<accession>A0A319D7V9</accession>
<evidence type="ECO:0000313" key="3">
    <source>
        <dbReference type="EMBL" id="PYH93545.1"/>
    </source>
</evidence>
<protein>
    <submittedName>
        <fullName evidence="3">Beta-glucosidase</fullName>
    </submittedName>
</protein>
<dbReference type="PANTHER" id="PTHR10353">
    <property type="entry name" value="GLYCOSYL HYDROLASE"/>
    <property type="match status" value="1"/>
</dbReference>
<gene>
    <name evidence="3" type="ORF">BO71DRAFT_410092</name>
</gene>
<name>A0A319D7V9_9EURO</name>
<dbReference type="GO" id="GO:0008422">
    <property type="term" value="F:beta-glucosidase activity"/>
    <property type="evidence" value="ECO:0007669"/>
    <property type="project" value="TreeGrafter"/>
</dbReference>
<dbReference type="SUPFAM" id="SSF51445">
    <property type="entry name" value="(Trans)glycosidases"/>
    <property type="match status" value="1"/>
</dbReference>
<comment type="similarity">
    <text evidence="1">Belongs to the glycosyl hydrolase 1 family.</text>
</comment>
<sequence length="597" mass="65648">MIPPSLLILLGVVGGYSAWASPVTQEVKASSTVKTSHSYSSFSYTQVTSTRYATALGAPLSFPTAFAPAFSQASTLLPSNVTYTTYALQSSLTADGQYGQSAYAALWANLSYTAAPPFTTTATASAVPSSELVYPPDLYNRVDNPELKLPADFIWGVAASAWQIEGGLQLEGRGPSVLDSIGAIQSNDNQSDANIADMSYFMYKEDIARLAAIGVPYLSFSISWPRIVPFGEAGSPINTLGLQHYDDVINACLEYGVTPIVTLNHVDMPASQISDMSTLPENFLYFAKQVMTRYADRVPYWVTFNEPNIGVDVTFPGWNSLTHILTAHAAVYHWYKDELHGTGQVTMKFANNLAVPLDPSNSSHVEAALRYQNFILGVMGNPLFLGEQYPADALDTPNLNLTALTEDQISNFHGTMDFWAFDPYVAQFASAAPEGISACAADQSNSLWPECVTTSMIQADGWLMGDMSNAYSSIAPQYVRQQLGYVWNTFRPSGILISEYGFNPFADSERTGDAQRQDLERTLYYQDFLQETLKAIHEDGVNVIGALAWSYLDNNEFGSYTNQYGMQSVNRTDGSLRRRYKRSLFDYVGFFHEHVGS</sequence>
<evidence type="ECO:0000256" key="2">
    <source>
        <dbReference type="SAM" id="SignalP"/>
    </source>
</evidence>
<reference evidence="3 4" key="1">
    <citation type="submission" date="2018-02" db="EMBL/GenBank/DDBJ databases">
        <title>The genomes of Aspergillus section Nigri reveals drivers in fungal speciation.</title>
        <authorList>
            <consortium name="DOE Joint Genome Institute"/>
            <person name="Vesth T.C."/>
            <person name="Nybo J."/>
            <person name="Theobald S."/>
            <person name="Brandl J."/>
            <person name="Frisvad J.C."/>
            <person name="Nielsen K.F."/>
            <person name="Lyhne E.K."/>
            <person name="Kogle M.E."/>
            <person name="Kuo A."/>
            <person name="Riley R."/>
            <person name="Clum A."/>
            <person name="Nolan M."/>
            <person name="Lipzen A."/>
            <person name="Salamov A."/>
            <person name="Henrissat B."/>
            <person name="Wiebenga A."/>
            <person name="De vries R.P."/>
            <person name="Grigoriev I.V."/>
            <person name="Mortensen U.H."/>
            <person name="Andersen M.R."/>
            <person name="Baker S.E."/>
        </authorList>
    </citation>
    <scope>NUCLEOTIDE SEQUENCE [LARGE SCALE GENOMIC DNA]</scope>
    <source>
        <strain evidence="3 4">CBS 707.79</strain>
    </source>
</reference>
<organism evidence="3 4">
    <name type="scientific">Aspergillus ellipticus CBS 707.79</name>
    <dbReference type="NCBI Taxonomy" id="1448320"/>
    <lineage>
        <taxon>Eukaryota</taxon>
        <taxon>Fungi</taxon>
        <taxon>Dikarya</taxon>
        <taxon>Ascomycota</taxon>
        <taxon>Pezizomycotina</taxon>
        <taxon>Eurotiomycetes</taxon>
        <taxon>Eurotiomycetidae</taxon>
        <taxon>Eurotiales</taxon>
        <taxon>Aspergillaceae</taxon>
        <taxon>Aspergillus</taxon>
        <taxon>Aspergillus subgen. Circumdati</taxon>
    </lineage>
</organism>
<dbReference type="InterPro" id="IPR017853">
    <property type="entry name" value="GH"/>
</dbReference>
<dbReference type="VEuPathDB" id="FungiDB:BO71DRAFT_410092"/>
<dbReference type="PANTHER" id="PTHR10353:SF53">
    <property type="entry name" value="BETA-1,4-GLUCOSIDASE (EUROFUNG)"/>
    <property type="match status" value="1"/>
</dbReference>